<dbReference type="GO" id="GO:0005085">
    <property type="term" value="F:guanyl-nucleotide exchange factor activity"/>
    <property type="evidence" value="ECO:0007669"/>
    <property type="project" value="UniProtKB-KW"/>
</dbReference>
<dbReference type="Proteomes" id="UP000005666">
    <property type="component" value="Chromosome 4"/>
</dbReference>
<sequence>MTKLRCSFTDCNSMIINLDDDKIVSMSDEIYAAFKLMQQKDGSHNNKFMIVNDIWDFDNVGVSRDIPEQVVDNNGELIEVEISDEQWSISKCLKYLLCADCDKGPIGMVCELTNKRDNSITKTINLLSLNSVSHI</sequence>
<organism evidence="4 5">
    <name type="scientific">Tetrapisispora phaffii (strain ATCC 24235 / CBS 4417 / NBRC 1672 / NRRL Y-8282 / UCD 70-5)</name>
    <name type="common">Yeast</name>
    <name type="synonym">Fabospora phaffii</name>
    <dbReference type="NCBI Taxonomy" id="1071381"/>
    <lineage>
        <taxon>Eukaryota</taxon>
        <taxon>Fungi</taxon>
        <taxon>Dikarya</taxon>
        <taxon>Ascomycota</taxon>
        <taxon>Saccharomycotina</taxon>
        <taxon>Saccharomycetes</taxon>
        <taxon>Saccharomycetales</taxon>
        <taxon>Saccharomycetaceae</taxon>
        <taxon>Tetrapisispora</taxon>
    </lineage>
</organism>
<dbReference type="GO" id="GO:0016020">
    <property type="term" value="C:membrane"/>
    <property type="evidence" value="ECO:0007669"/>
    <property type="project" value="EnsemblFungi"/>
</dbReference>
<evidence type="ECO:0000313" key="4">
    <source>
        <dbReference type="EMBL" id="CCE62730.1"/>
    </source>
</evidence>
<dbReference type="AlphaFoldDB" id="G8BSA9"/>
<dbReference type="Gene3D" id="2.170.150.10">
    <property type="entry name" value="Metal Binding Protein, Guanine Nucleotide Exchange Factor, Chain A"/>
    <property type="match status" value="1"/>
</dbReference>
<dbReference type="EMBL" id="HE612859">
    <property type="protein sequence ID" value="CCE62730.1"/>
    <property type="molecule type" value="Genomic_DNA"/>
</dbReference>
<dbReference type="STRING" id="1071381.G8BSA9"/>
<dbReference type="eggNOG" id="KOG4113">
    <property type="taxonomic scope" value="Eukaryota"/>
</dbReference>
<dbReference type="InterPro" id="IPR007515">
    <property type="entry name" value="Mss4"/>
</dbReference>
<evidence type="ECO:0000256" key="3">
    <source>
        <dbReference type="ARBA" id="ARBA00022927"/>
    </source>
</evidence>
<gene>
    <name evidence="4" type="primary">TPHA0D00870</name>
    <name evidence="4" type="ordered locus">TPHA_0D00870</name>
</gene>
<keyword evidence="2" id="KW-0344">Guanine-nucleotide releasing factor</keyword>
<keyword evidence="5" id="KW-1185">Reference proteome</keyword>
<dbReference type="GO" id="GO:0007264">
    <property type="term" value="P:small GTPase-mediated signal transduction"/>
    <property type="evidence" value="ECO:0007669"/>
    <property type="project" value="InterPro"/>
</dbReference>
<dbReference type="GO" id="GO:0008270">
    <property type="term" value="F:zinc ion binding"/>
    <property type="evidence" value="ECO:0007669"/>
    <property type="project" value="EnsemblFungi"/>
</dbReference>
<evidence type="ECO:0000256" key="1">
    <source>
        <dbReference type="ARBA" id="ARBA00022448"/>
    </source>
</evidence>
<proteinExistence type="predicted"/>
<reference evidence="4 5" key="1">
    <citation type="journal article" date="2011" name="Proc. Natl. Acad. Sci. U.S.A.">
        <title>Evolutionary erosion of yeast sex chromosomes by mating-type switching accidents.</title>
        <authorList>
            <person name="Gordon J.L."/>
            <person name="Armisen D."/>
            <person name="Proux-Wera E."/>
            <person name="Oheigeartaigh S.S."/>
            <person name="Byrne K.P."/>
            <person name="Wolfe K.H."/>
        </authorList>
    </citation>
    <scope>NUCLEOTIDE SEQUENCE [LARGE SCALE GENOMIC DNA]</scope>
    <source>
        <strain evidence="5">ATCC 24235 / CBS 4417 / NBRC 1672 / NRRL Y-8282 / UCD 70-5</strain>
    </source>
</reference>
<dbReference type="GO" id="GO:0006892">
    <property type="term" value="P:post-Golgi vesicle-mediated transport"/>
    <property type="evidence" value="ECO:0007669"/>
    <property type="project" value="EnsemblFungi"/>
</dbReference>
<evidence type="ECO:0000313" key="5">
    <source>
        <dbReference type="Proteomes" id="UP000005666"/>
    </source>
</evidence>
<dbReference type="GO" id="GO:0015031">
    <property type="term" value="P:protein transport"/>
    <property type="evidence" value="ECO:0007669"/>
    <property type="project" value="UniProtKB-KW"/>
</dbReference>
<dbReference type="Pfam" id="PF04421">
    <property type="entry name" value="Mss4"/>
    <property type="match status" value="1"/>
</dbReference>
<name>G8BSA9_TETPH</name>
<dbReference type="SUPFAM" id="SSF51316">
    <property type="entry name" value="Mss4-like"/>
    <property type="match status" value="1"/>
</dbReference>
<dbReference type="PROSITE" id="PS51796">
    <property type="entry name" value="MSS4"/>
    <property type="match status" value="1"/>
</dbReference>
<dbReference type="InterPro" id="IPR011323">
    <property type="entry name" value="Mss4/transl-control_tumour"/>
</dbReference>
<keyword evidence="3" id="KW-0653">Protein transport</keyword>
<dbReference type="PANTHER" id="PTHR13276:SF0">
    <property type="entry name" value="GUANINE NUCLEOTIDE EXCHANGE FACTOR MSS4"/>
    <property type="match status" value="1"/>
</dbReference>
<dbReference type="RefSeq" id="XP_003685164.1">
    <property type="nucleotide sequence ID" value="XM_003685116.1"/>
</dbReference>
<evidence type="ECO:0008006" key="6">
    <source>
        <dbReference type="Google" id="ProtNLM"/>
    </source>
</evidence>
<accession>G8BSA9</accession>
<dbReference type="KEGG" id="tpf:TPHA_0D00870"/>
<dbReference type="GO" id="GO:0005829">
    <property type="term" value="C:cytosol"/>
    <property type="evidence" value="ECO:0007669"/>
    <property type="project" value="EnsemblFungi"/>
</dbReference>
<dbReference type="OrthoDB" id="30840at2759"/>
<dbReference type="HOGENOM" id="CLU_124782_0_0_1"/>
<dbReference type="OMA" id="GPIGMVC"/>
<dbReference type="InterPro" id="IPR011057">
    <property type="entry name" value="Mss4-like_sf"/>
</dbReference>
<evidence type="ECO:0000256" key="2">
    <source>
        <dbReference type="ARBA" id="ARBA00022658"/>
    </source>
</evidence>
<dbReference type="PANTHER" id="PTHR13276">
    <property type="entry name" value="GUANINE NUCLEOTIDE EXCHANGE FACTOR MSS4"/>
    <property type="match status" value="1"/>
</dbReference>
<keyword evidence="1" id="KW-0813">Transport</keyword>
<protein>
    <recommendedName>
        <fullName evidence="6">Protein DSS4</fullName>
    </recommendedName>
</protein>
<dbReference type="GeneID" id="11531133"/>